<dbReference type="RefSeq" id="WP_302723905.1">
    <property type="nucleotide sequence ID" value="NZ_JAULRU010000705.1"/>
</dbReference>
<name>A0ABU4RVE5_9GAMM</name>
<proteinExistence type="inferred from homology"/>
<gene>
    <name evidence="3" type="ORF">SCD92_05605</name>
</gene>
<evidence type="ECO:0000313" key="3">
    <source>
        <dbReference type="EMBL" id="MDX6848827.1"/>
    </source>
</evidence>
<accession>A0ABU4RVE5</accession>
<keyword evidence="4" id="KW-1185">Reference proteome</keyword>
<keyword evidence="3" id="KW-0378">Hydrolase</keyword>
<dbReference type="Proteomes" id="UP001273505">
    <property type="component" value="Unassembled WGS sequence"/>
</dbReference>
<dbReference type="EC" id="3.1.1.99" evidence="3"/>
<comment type="similarity">
    <text evidence="1">Belongs to the SMP-30/CGR1 family.</text>
</comment>
<dbReference type="EMBL" id="JAXAFO010000007">
    <property type="protein sequence ID" value="MDX6848827.1"/>
    <property type="molecule type" value="Genomic_DNA"/>
</dbReference>
<sequence>MQLVAEIPCGCELGEAILWHPVQRRMWWADILGCRLYSANLFGDAQQWYPTPEPVTAFGFTSVAGKFIVSFASGIAYFWPATGAVEWLAQPDLGGAERFNDGRVGPDGAFWAGTMSPSAPGESQLYRFDGSLQSILQGLTIANGLCWSTDGGYLHHADSPSRLIRRFKMRAAGVEAGELLVETPVNSYPDGAVIDAADNLWSAHWGGSCVVAYDHSGAVLDRLALPITQPTCVAFGGDQFDHLLVTSAWEHMTPEQRQREPRAGNVFVFRTTYRGRPCDFYTS</sequence>
<dbReference type="InterPro" id="IPR005511">
    <property type="entry name" value="SMP-30"/>
</dbReference>
<dbReference type="SUPFAM" id="SSF63829">
    <property type="entry name" value="Calcium-dependent phosphotriesterase"/>
    <property type="match status" value="1"/>
</dbReference>
<dbReference type="PRINTS" id="PR01790">
    <property type="entry name" value="SMP30FAMILY"/>
</dbReference>
<dbReference type="GO" id="GO:0016787">
    <property type="term" value="F:hydrolase activity"/>
    <property type="evidence" value="ECO:0007669"/>
    <property type="project" value="UniProtKB-KW"/>
</dbReference>
<dbReference type="PANTHER" id="PTHR10907:SF47">
    <property type="entry name" value="REGUCALCIN"/>
    <property type="match status" value="1"/>
</dbReference>
<comment type="caution">
    <text evidence="3">The sequence shown here is derived from an EMBL/GenBank/DDBJ whole genome shotgun (WGS) entry which is preliminary data.</text>
</comment>
<dbReference type="InterPro" id="IPR011042">
    <property type="entry name" value="6-blade_b-propeller_TolB-like"/>
</dbReference>
<evidence type="ECO:0000256" key="1">
    <source>
        <dbReference type="ARBA" id="ARBA00008853"/>
    </source>
</evidence>
<dbReference type="Gene3D" id="2.120.10.30">
    <property type="entry name" value="TolB, C-terminal domain"/>
    <property type="match status" value="1"/>
</dbReference>
<dbReference type="InterPro" id="IPR013658">
    <property type="entry name" value="SGL"/>
</dbReference>
<protein>
    <submittedName>
        <fullName evidence="3">SMP-30/gluconolactonase/LRE family protein</fullName>
        <ecNumber evidence="3">3.1.1.99</ecNumber>
    </submittedName>
</protein>
<reference evidence="3 4" key="1">
    <citation type="submission" date="2023-11" db="EMBL/GenBank/DDBJ databases">
        <title>Gilvimarinus fulvus sp. nov., isolated from the surface of Kelp.</title>
        <authorList>
            <person name="Sun Y.Y."/>
            <person name="Gong Y."/>
            <person name="Du Z.J."/>
        </authorList>
    </citation>
    <scope>NUCLEOTIDE SEQUENCE [LARGE SCALE GENOMIC DNA]</scope>
    <source>
        <strain evidence="3 4">SDUM040013</strain>
    </source>
</reference>
<organism evidence="3 4">
    <name type="scientific">Gilvimarinus gilvus</name>
    <dbReference type="NCBI Taxonomy" id="3058038"/>
    <lineage>
        <taxon>Bacteria</taxon>
        <taxon>Pseudomonadati</taxon>
        <taxon>Pseudomonadota</taxon>
        <taxon>Gammaproteobacteria</taxon>
        <taxon>Cellvibrionales</taxon>
        <taxon>Cellvibrionaceae</taxon>
        <taxon>Gilvimarinus</taxon>
    </lineage>
</organism>
<evidence type="ECO:0000259" key="2">
    <source>
        <dbReference type="Pfam" id="PF08450"/>
    </source>
</evidence>
<evidence type="ECO:0000313" key="4">
    <source>
        <dbReference type="Proteomes" id="UP001273505"/>
    </source>
</evidence>
<dbReference type="PANTHER" id="PTHR10907">
    <property type="entry name" value="REGUCALCIN"/>
    <property type="match status" value="1"/>
</dbReference>
<dbReference type="Pfam" id="PF08450">
    <property type="entry name" value="SGL"/>
    <property type="match status" value="1"/>
</dbReference>
<feature type="domain" description="SMP-30/Gluconolactonase/LRE-like region" evidence="2">
    <location>
        <begin position="13"/>
        <end position="248"/>
    </location>
</feature>